<dbReference type="EMBL" id="CP058604">
    <property type="protein sequence ID" value="QLG70697.1"/>
    <property type="molecule type" value="Genomic_DNA"/>
</dbReference>
<keyword evidence="3" id="KW-1185">Reference proteome</keyword>
<sequence length="295" mass="33676">MSSRYGHLSKAGERVLRSLNNTHKNLAARQEKYAKISVPDFIKPALPEVKDHERFKTCREWMFVPGDRVVIMKGKYKGNICVVKQQDVATNGFILDDNGPMKNTPVPKQFWLEGQKSHMISVPQAVSQKDLRLVADIDDPLNAGQTRTVAVKNIEFKGTYYDENYKKMMPYRTVIGQSDLVIPWPKPAPQEDGELATEPSIAKEQTFWVDSIVKNPIPKDAFMTIRNPHSKFRRGKLTARDISKLVAPKMPMTDVKKAYIKEKQQLASRPKAKLTDDEKELIGEKIYQHLKEQGL</sequence>
<proteinExistence type="inferred from homology"/>
<dbReference type="OrthoDB" id="359154at2759"/>
<evidence type="ECO:0000313" key="2">
    <source>
        <dbReference type="EMBL" id="QLG70697.1"/>
    </source>
</evidence>
<name>A0A7H9AX44_ZYGMR</name>
<dbReference type="SUPFAM" id="SSF50104">
    <property type="entry name" value="Translation proteins SH3-like domain"/>
    <property type="match status" value="1"/>
</dbReference>
<accession>A0A7H9AX44</accession>
<dbReference type="AlphaFoldDB" id="A0A7H9AX44"/>
<evidence type="ECO:0000256" key="1">
    <source>
        <dbReference type="ARBA" id="ARBA00010618"/>
    </source>
</evidence>
<dbReference type="GO" id="GO:0006412">
    <property type="term" value="P:translation"/>
    <property type="evidence" value="ECO:0007669"/>
    <property type="project" value="InterPro"/>
</dbReference>
<dbReference type="GO" id="GO:0005840">
    <property type="term" value="C:ribosome"/>
    <property type="evidence" value="ECO:0007669"/>
    <property type="project" value="InterPro"/>
</dbReference>
<dbReference type="GeneID" id="59234333"/>
<dbReference type="RefSeq" id="XP_037142425.1">
    <property type="nucleotide sequence ID" value="XM_037286530.1"/>
</dbReference>
<evidence type="ECO:0008006" key="4">
    <source>
        <dbReference type="Google" id="ProtNLM"/>
    </source>
</evidence>
<dbReference type="InterPro" id="IPR003256">
    <property type="entry name" value="Ribosomal_uL24"/>
</dbReference>
<reference evidence="2 3" key="1">
    <citation type="submission" date="2020-07" db="EMBL/GenBank/DDBJ databases">
        <title>The yeast mating-type switching endonuclease HO is a domesticated member of an unorthodox homing genetic element family.</title>
        <authorList>
            <person name="Coughlan A.Y."/>
            <person name="Lombardi L."/>
            <person name="Braun-Galleani S."/>
            <person name="Martos A.R."/>
            <person name="Galeote V."/>
            <person name="Bigey F."/>
            <person name="Dequin S."/>
            <person name="Byrne K.P."/>
            <person name="Wolfe K.H."/>
        </authorList>
    </citation>
    <scope>NUCLEOTIDE SEQUENCE [LARGE SCALE GENOMIC DNA]</scope>
    <source>
        <strain evidence="2 3">NRRL Y-6702</strain>
    </source>
</reference>
<dbReference type="Proteomes" id="UP000509704">
    <property type="component" value="Chromosome 1"/>
</dbReference>
<dbReference type="InterPro" id="IPR008991">
    <property type="entry name" value="Translation_prot_SH3-like_sf"/>
</dbReference>
<organism evidence="2 3">
    <name type="scientific">Zygotorulaspora mrakii</name>
    <name type="common">Zygosaccharomyces mrakii</name>
    <dbReference type="NCBI Taxonomy" id="42260"/>
    <lineage>
        <taxon>Eukaryota</taxon>
        <taxon>Fungi</taxon>
        <taxon>Dikarya</taxon>
        <taxon>Ascomycota</taxon>
        <taxon>Saccharomycotina</taxon>
        <taxon>Saccharomycetes</taxon>
        <taxon>Saccharomycetales</taxon>
        <taxon>Saccharomycetaceae</taxon>
        <taxon>Zygotorulaspora</taxon>
    </lineage>
</organism>
<dbReference type="KEGG" id="zmk:HG535_0A06390"/>
<gene>
    <name evidence="2" type="ORF">HG535_0A06390</name>
</gene>
<protein>
    <recommendedName>
        <fullName evidence="4">KOW domain-containing protein</fullName>
    </recommendedName>
</protein>
<evidence type="ECO:0000313" key="3">
    <source>
        <dbReference type="Proteomes" id="UP000509704"/>
    </source>
</evidence>
<dbReference type="Pfam" id="PF22682">
    <property type="entry name" value="Ribosomal_uL24m-like"/>
    <property type="match status" value="1"/>
</dbReference>
<dbReference type="PANTHER" id="PTHR12903">
    <property type="entry name" value="MITOCHONDRIAL RIBOSOMAL PROTEIN L24"/>
    <property type="match status" value="1"/>
</dbReference>
<dbReference type="GO" id="GO:0003735">
    <property type="term" value="F:structural constituent of ribosome"/>
    <property type="evidence" value="ECO:0007669"/>
    <property type="project" value="InterPro"/>
</dbReference>
<comment type="similarity">
    <text evidence="1">Belongs to the universal ribosomal protein uL24 family.</text>
</comment>